<organism evidence="9 10">
    <name type="scientific">Geovibrio thiophilus</name>
    <dbReference type="NCBI Taxonomy" id="139438"/>
    <lineage>
        <taxon>Bacteria</taxon>
        <taxon>Pseudomonadati</taxon>
        <taxon>Deferribacterota</taxon>
        <taxon>Deferribacteres</taxon>
        <taxon>Deferribacterales</taxon>
        <taxon>Geovibrionaceae</taxon>
        <taxon>Geovibrio</taxon>
    </lineage>
</organism>
<evidence type="ECO:0000256" key="6">
    <source>
        <dbReference type="RuleBase" id="RU004057"/>
    </source>
</evidence>
<dbReference type="RefSeq" id="WP_128467069.1">
    <property type="nucleotide sequence ID" value="NZ_CP035108.1"/>
</dbReference>
<evidence type="ECO:0000256" key="3">
    <source>
        <dbReference type="ARBA" id="ARBA00022692"/>
    </source>
</evidence>
<dbReference type="OrthoDB" id="4045at2"/>
<evidence type="ECO:0000313" key="9">
    <source>
        <dbReference type="EMBL" id="QAR33783.1"/>
    </source>
</evidence>
<dbReference type="KEGG" id="gtl:EP073_10315"/>
<feature type="transmembrane region" description="Helical" evidence="7">
    <location>
        <begin position="95"/>
        <end position="117"/>
    </location>
</feature>
<evidence type="ECO:0000256" key="5">
    <source>
        <dbReference type="ARBA" id="ARBA00023136"/>
    </source>
</evidence>
<feature type="transmembrane region" description="Helical" evidence="7">
    <location>
        <begin position="16"/>
        <end position="41"/>
    </location>
</feature>
<keyword evidence="2" id="KW-1003">Cell membrane</keyword>
<evidence type="ECO:0000256" key="4">
    <source>
        <dbReference type="ARBA" id="ARBA00022989"/>
    </source>
</evidence>
<keyword evidence="10" id="KW-1185">Reference proteome</keyword>
<dbReference type="InterPro" id="IPR002898">
    <property type="entry name" value="MotA_ExbB_proton_chnl"/>
</dbReference>
<protein>
    <submittedName>
        <fullName evidence="9">MotA/TolQ/ExbB proton channel family protein</fullName>
    </submittedName>
</protein>
<keyword evidence="6" id="KW-0653">Protein transport</keyword>
<evidence type="ECO:0000256" key="7">
    <source>
        <dbReference type="SAM" id="Phobius"/>
    </source>
</evidence>
<dbReference type="GO" id="GO:0017038">
    <property type="term" value="P:protein import"/>
    <property type="evidence" value="ECO:0007669"/>
    <property type="project" value="TreeGrafter"/>
</dbReference>
<feature type="transmembrane region" description="Helical" evidence="7">
    <location>
        <begin position="137"/>
        <end position="155"/>
    </location>
</feature>
<dbReference type="GO" id="GO:0005886">
    <property type="term" value="C:plasma membrane"/>
    <property type="evidence" value="ECO:0007669"/>
    <property type="project" value="UniProtKB-SubCell"/>
</dbReference>
<keyword evidence="3 7" id="KW-0812">Transmembrane</keyword>
<evidence type="ECO:0000313" key="10">
    <source>
        <dbReference type="Proteomes" id="UP000287502"/>
    </source>
</evidence>
<keyword evidence="6" id="KW-0813">Transport</keyword>
<dbReference type="Pfam" id="PF01618">
    <property type="entry name" value="MotA_ExbB"/>
    <property type="match status" value="1"/>
</dbReference>
<evidence type="ECO:0000259" key="8">
    <source>
        <dbReference type="Pfam" id="PF01618"/>
    </source>
</evidence>
<evidence type="ECO:0000256" key="2">
    <source>
        <dbReference type="ARBA" id="ARBA00022475"/>
    </source>
</evidence>
<accession>A0A3R5XXQ3</accession>
<keyword evidence="4 7" id="KW-1133">Transmembrane helix</keyword>
<dbReference type="EMBL" id="CP035108">
    <property type="protein sequence ID" value="QAR33783.1"/>
    <property type="molecule type" value="Genomic_DNA"/>
</dbReference>
<proteinExistence type="inferred from homology"/>
<comment type="similarity">
    <text evidence="6">Belongs to the exbB/tolQ family.</text>
</comment>
<reference evidence="9 10" key="1">
    <citation type="submission" date="2019-01" db="EMBL/GenBank/DDBJ databases">
        <title>Geovibrio thiophilus DSM 11263, complete genome.</title>
        <authorList>
            <person name="Spring S."/>
            <person name="Bunk B."/>
            <person name="Sproer C."/>
        </authorList>
    </citation>
    <scope>NUCLEOTIDE SEQUENCE [LARGE SCALE GENOMIC DNA]</scope>
    <source>
        <strain evidence="9 10">DSM 11263</strain>
    </source>
</reference>
<sequence length="181" mass="20007">MIGEIYKVVTDNTVQMIIFFLNIYIWFCIIDRLFFYGWLLLPAKGSSVSRITEKVRSELSALHIVYENEKQLAPYLGKYIRLLEHRLSGIRIGTAAAPMLGLLGTVWGMLIAFSVMAESGTGEPGMIANGISSALSTTMWGLVAAIPGLVAMPFLQRMKIRLINKINAEKITYIGGQSCSV</sequence>
<dbReference type="AlphaFoldDB" id="A0A3R5XXQ3"/>
<evidence type="ECO:0000256" key="1">
    <source>
        <dbReference type="ARBA" id="ARBA00004651"/>
    </source>
</evidence>
<comment type="subcellular location">
    <subcellularLocation>
        <location evidence="1">Cell membrane</location>
        <topology evidence="1">Multi-pass membrane protein</topology>
    </subcellularLocation>
    <subcellularLocation>
        <location evidence="6">Membrane</location>
        <topology evidence="6">Multi-pass membrane protein</topology>
    </subcellularLocation>
</comment>
<name>A0A3R5XXQ3_9BACT</name>
<dbReference type="PANTHER" id="PTHR30625">
    <property type="entry name" value="PROTEIN TOLQ"/>
    <property type="match status" value="1"/>
</dbReference>
<keyword evidence="5 7" id="KW-0472">Membrane</keyword>
<feature type="domain" description="MotA/TolQ/ExbB proton channel" evidence="8">
    <location>
        <begin position="68"/>
        <end position="166"/>
    </location>
</feature>
<gene>
    <name evidence="9" type="ORF">EP073_10315</name>
</gene>
<dbReference type="Proteomes" id="UP000287502">
    <property type="component" value="Chromosome"/>
</dbReference>
<dbReference type="InterPro" id="IPR050790">
    <property type="entry name" value="ExbB/TolQ_transport"/>
</dbReference>
<dbReference type="PANTHER" id="PTHR30625:SF11">
    <property type="entry name" value="MOTA_TOLQ_EXBB PROTON CHANNEL DOMAIN-CONTAINING PROTEIN"/>
    <property type="match status" value="1"/>
</dbReference>